<evidence type="ECO:0000313" key="3">
    <source>
        <dbReference type="EMBL" id="KAE8981115.1"/>
    </source>
</evidence>
<feature type="compositionally biased region" description="Basic and acidic residues" evidence="1">
    <location>
        <begin position="83"/>
        <end position="104"/>
    </location>
</feature>
<name>A0A6A4CE42_9STRA</name>
<feature type="compositionally biased region" description="Basic residues" evidence="1">
    <location>
        <begin position="25"/>
        <end position="36"/>
    </location>
</feature>
<feature type="region of interest" description="Disordered" evidence="1">
    <location>
        <begin position="19"/>
        <end position="120"/>
    </location>
</feature>
<gene>
    <name evidence="3" type="ORF">PR001_g24092</name>
    <name evidence="2" type="ORF">PR002_g24562</name>
    <name evidence="4" type="ORF">PR003_g25565</name>
</gene>
<dbReference type="EMBL" id="QXFT01003093">
    <property type="protein sequence ID" value="KAE9289403.1"/>
    <property type="molecule type" value="Genomic_DNA"/>
</dbReference>
<dbReference type="Proteomes" id="UP000435112">
    <property type="component" value="Unassembled WGS sequence"/>
</dbReference>
<comment type="caution">
    <text evidence="4">The sequence shown here is derived from an EMBL/GenBank/DDBJ whole genome shotgun (WGS) entry which is preliminary data.</text>
</comment>
<evidence type="ECO:0000313" key="2">
    <source>
        <dbReference type="EMBL" id="KAE8978934.1"/>
    </source>
</evidence>
<organism evidence="4 6">
    <name type="scientific">Phytophthora rubi</name>
    <dbReference type="NCBI Taxonomy" id="129364"/>
    <lineage>
        <taxon>Eukaryota</taxon>
        <taxon>Sar</taxon>
        <taxon>Stramenopiles</taxon>
        <taxon>Oomycota</taxon>
        <taxon>Peronosporomycetes</taxon>
        <taxon>Peronosporales</taxon>
        <taxon>Peronosporaceae</taxon>
        <taxon>Phytophthora</taxon>
    </lineage>
</organism>
<dbReference type="Proteomes" id="UP000429607">
    <property type="component" value="Unassembled WGS sequence"/>
</dbReference>
<evidence type="ECO:0000313" key="7">
    <source>
        <dbReference type="Proteomes" id="UP000435112"/>
    </source>
</evidence>
<accession>A0A6A4CE42</accession>
<evidence type="ECO:0000313" key="6">
    <source>
        <dbReference type="Proteomes" id="UP000434957"/>
    </source>
</evidence>
<dbReference type="Proteomes" id="UP000434957">
    <property type="component" value="Unassembled WGS sequence"/>
</dbReference>
<dbReference type="EMBL" id="QXFU01003042">
    <property type="protein sequence ID" value="KAE8978934.1"/>
    <property type="molecule type" value="Genomic_DNA"/>
</dbReference>
<reference evidence="4 6" key="1">
    <citation type="submission" date="2018-08" db="EMBL/GenBank/DDBJ databases">
        <title>Genomic investigation of the strawberry pathogen Phytophthora fragariae indicates pathogenicity is determined by transcriptional variation in three key races.</title>
        <authorList>
            <person name="Adams T.M."/>
            <person name="Armitage A.D."/>
            <person name="Sobczyk M.K."/>
            <person name="Bates H.J."/>
            <person name="Dunwell J.M."/>
            <person name="Nellist C.F."/>
            <person name="Harrison R.J."/>
        </authorList>
    </citation>
    <scope>NUCLEOTIDE SEQUENCE [LARGE SCALE GENOMIC DNA]</scope>
    <source>
        <strain evidence="3 5">SCRP249</strain>
        <strain evidence="2 7">SCRP324</strain>
        <strain evidence="4 6">SCRP333</strain>
    </source>
</reference>
<evidence type="ECO:0000313" key="5">
    <source>
        <dbReference type="Proteomes" id="UP000429607"/>
    </source>
</evidence>
<protein>
    <submittedName>
        <fullName evidence="4">Uncharacterized protein</fullName>
    </submittedName>
</protein>
<sequence length="120" mass="13553">MHIVPGSYPVQGTWKTDRMFQTRDKSRHSWFRRRRLKTPEKHKSLTNAEFTPSAEPQGRQVHTGCRATQSAELTPRTSQAQSNEKKEPSSQDYGERPCFGDKGGRAAGQRCPARVPARAS</sequence>
<feature type="compositionally biased region" description="Polar residues" evidence="1">
    <location>
        <begin position="66"/>
        <end position="82"/>
    </location>
</feature>
<dbReference type="OrthoDB" id="10288925at2759"/>
<evidence type="ECO:0000313" key="4">
    <source>
        <dbReference type="EMBL" id="KAE9289403.1"/>
    </source>
</evidence>
<dbReference type="AlphaFoldDB" id="A0A6A4CE42"/>
<keyword evidence="6" id="KW-1185">Reference proteome</keyword>
<evidence type="ECO:0000256" key="1">
    <source>
        <dbReference type="SAM" id="MobiDB-lite"/>
    </source>
</evidence>
<dbReference type="EMBL" id="QXFV01002985">
    <property type="protein sequence ID" value="KAE8981115.1"/>
    <property type="molecule type" value="Genomic_DNA"/>
</dbReference>
<proteinExistence type="predicted"/>